<comment type="caution">
    <text evidence="3">The sequence shown here is derived from an EMBL/GenBank/DDBJ whole genome shotgun (WGS) entry which is preliminary data.</text>
</comment>
<dbReference type="VEuPathDB" id="TriTrypDB:Lsey_0012_0560"/>
<evidence type="ECO:0000259" key="2">
    <source>
        <dbReference type="Pfam" id="PF01398"/>
    </source>
</evidence>
<dbReference type="GO" id="GO:0008237">
    <property type="term" value="F:metallopeptidase activity"/>
    <property type="evidence" value="ECO:0007669"/>
    <property type="project" value="InterPro"/>
</dbReference>
<dbReference type="EMBL" id="LJSK01000012">
    <property type="protein sequence ID" value="KPI90037.1"/>
    <property type="molecule type" value="Genomic_DNA"/>
</dbReference>
<feature type="compositionally biased region" description="Low complexity" evidence="1">
    <location>
        <begin position="318"/>
        <end position="330"/>
    </location>
</feature>
<dbReference type="Gene3D" id="3.40.140.10">
    <property type="entry name" value="Cytidine Deaminase, domain 2"/>
    <property type="match status" value="1"/>
</dbReference>
<accession>A0A0N0P8X4</accession>
<evidence type="ECO:0000313" key="4">
    <source>
        <dbReference type="Proteomes" id="UP000038009"/>
    </source>
</evidence>
<gene>
    <name evidence="3" type="ORF">ABL78_0897</name>
</gene>
<name>A0A0N0P8X4_LEPSE</name>
<dbReference type="InterPro" id="IPR000555">
    <property type="entry name" value="JAMM/MPN+_dom"/>
</dbReference>
<dbReference type="Proteomes" id="UP000038009">
    <property type="component" value="Unassembled WGS sequence"/>
</dbReference>
<protein>
    <recommendedName>
        <fullName evidence="2">JAB1/MPN/MOV34 metalloenzyme domain-containing protein</fullName>
    </recommendedName>
</protein>
<evidence type="ECO:0000313" key="3">
    <source>
        <dbReference type="EMBL" id="KPI90037.1"/>
    </source>
</evidence>
<dbReference type="AlphaFoldDB" id="A0A0N0P8X4"/>
<feature type="region of interest" description="Disordered" evidence="1">
    <location>
        <begin position="300"/>
        <end position="330"/>
    </location>
</feature>
<reference evidence="3 4" key="1">
    <citation type="journal article" date="2015" name="PLoS Pathog.">
        <title>Leptomonas seymouri: Adaptations to the Dixenous Life Cycle Analyzed by Genome Sequencing, Transcriptome Profiling and Co-infection with Leishmania donovani.</title>
        <authorList>
            <person name="Kraeva N."/>
            <person name="Butenko A."/>
            <person name="Hlavacova J."/>
            <person name="Kostygov A."/>
            <person name="Myskova J."/>
            <person name="Grybchuk D."/>
            <person name="Lestinova T."/>
            <person name="Votypka J."/>
            <person name="Volf P."/>
            <person name="Opperdoes F."/>
            <person name="Flegontov P."/>
            <person name="Lukes J."/>
            <person name="Yurchenko V."/>
        </authorList>
    </citation>
    <scope>NUCLEOTIDE SEQUENCE [LARGE SCALE GENOMIC DNA]</scope>
    <source>
        <strain evidence="3 4">ATCC 30220</strain>
    </source>
</reference>
<dbReference type="OMA" id="DVMINHI"/>
<feature type="domain" description="JAB1/MPN/MOV34 metalloenzyme" evidence="2">
    <location>
        <begin position="16"/>
        <end position="97"/>
    </location>
</feature>
<proteinExistence type="predicted"/>
<evidence type="ECO:0000256" key="1">
    <source>
        <dbReference type="SAM" id="MobiDB-lite"/>
    </source>
</evidence>
<keyword evidence="4" id="KW-1185">Reference proteome</keyword>
<sequence>MASEVVVQLTPYPASFIVEHAKRKRFAAGYIIGTRTAEEIVITDFIPLTHKDTEVPNTKAYREELHRRRAAKRRFTKQDPIGWYTAGQADEQLSPEDYQRWCNAPSVIFQNRNCLHLHCEMPYDDAAEPEIVWTASIISEDPEDHTLKYSNHKVILAPLNSLASDVMINHIASLTLYNGGHPYPRSKLLNIDEVAYVASLDNKTSTDAVNAEQKKLQRAVNAAEQIVTGGSGGSKEAQEMVTAVESFRKIREEALQRQRDQTGRVDFNSQQFKDALMIKCAATVLRKELAAIEMLSTVYGEDKERRANAEGGEEGAAKDPQQAAAASQKH</sequence>
<dbReference type="OrthoDB" id="269301at2759"/>
<organism evidence="3 4">
    <name type="scientific">Leptomonas seymouri</name>
    <dbReference type="NCBI Taxonomy" id="5684"/>
    <lineage>
        <taxon>Eukaryota</taxon>
        <taxon>Discoba</taxon>
        <taxon>Euglenozoa</taxon>
        <taxon>Kinetoplastea</taxon>
        <taxon>Metakinetoplastina</taxon>
        <taxon>Trypanosomatida</taxon>
        <taxon>Trypanosomatidae</taxon>
        <taxon>Leishmaniinae</taxon>
        <taxon>Leptomonas</taxon>
    </lineage>
</organism>
<dbReference type="Pfam" id="PF01398">
    <property type="entry name" value="JAB"/>
    <property type="match status" value="1"/>
</dbReference>